<name>A0A397SUC2_9GLOM</name>
<gene>
    <name evidence="2" type="ORF">C1645_826722</name>
</gene>
<dbReference type="Gene3D" id="1.10.30.10">
    <property type="entry name" value="High mobility group box domain"/>
    <property type="match status" value="1"/>
</dbReference>
<evidence type="ECO:0000313" key="2">
    <source>
        <dbReference type="EMBL" id="RIA88186.1"/>
    </source>
</evidence>
<dbReference type="Proteomes" id="UP000265703">
    <property type="component" value="Unassembled WGS sequence"/>
</dbReference>
<evidence type="ECO:0000313" key="3">
    <source>
        <dbReference type="Proteomes" id="UP000265703"/>
    </source>
</evidence>
<organism evidence="2 3">
    <name type="scientific">Glomus cerebriforme</name>
    <dbReference type="NCBI Taxonomy" id="658196"/>
    <lineage>
        <taxon>Eukaryota</taxon>
        <taxon>Fungi</taxon>
        <taxon>Fungi incertae sedis</taxon>
        <taxon>Mucoromycota</taxon>
        <taxon>Glomeromycotina</taxon>
        <taxon>Glomeromycetes</taxon>
        <taxon>Glomerales</taxon>
        <taxon>Glomeraceae</taxon>
        <taxon>Glomus</taxon>
    </lineage>
</organism>
<reference evidence="2 3" key="1">
    <citation type="submission" date="2018-06" db="EMBL/GenBank/DDBJ databases">
        <title>Comparative genomics reveals the genomic features of Rhizophagus irregularis, R. cerebriforme, R. diaphanum and Gigaspora rosea, and their symbiotic lifestyle signature.</title>
        <authorList>
            <person name="Morin E."/>
            <person name="San Clemente H."/>
            <person name="Chen E.C.H."/>
            <person name="De La Providencia I."/>
            <person name="Hainaut M."/>
            <person name="Kuo A."/>
            <person name="Kohler A."/>
            <person name="Murat C."/>
            <person name="Tang N."/>
            <person name="Roy S."/>
            <person name="Loubradou J."/>
            <person name="Henrissat B."/>
            <person name="Grigoriev I.V."/>
            <person name="Corradi N."/>
            <person name="Roux C."/>
            <person name="Martin F.M."/>
        </authorList>
    </citation>
    <scope>NUCLEOTIDE SEQUENCE [LARGE SCALE GENOMIC DNA]</scope>
    <source>
        <strain evidence="2 3">DAOM 227022</strain>
    </source>
</reference>
<dbReference type="EMBL" id="QKYT01000275">
    <property type="protein sequence ID" value="RIA88186.1"/>
    <property type="molecule type" value="Genomic_DNA"/>
</dbReference>
<feature type="compositionally biased region" description="Basic and acidic residues" evidence="1">
    <location>
        <begin position="37"/>
        <end position="51"/>
    </location>
</feature>
<sequence>MFSPNQNNNQRGYAYTLNINYDGDKTLAPPPPPDPKQTIRFDVKSDEERARKVTPPRRQNAWIIYRKDKSKLPEFRGKHSSEVSVKIREMWNNESKEETRRMDEAE</sequence>
<accession>A0A397SUC2</accession>
<dbReference type="InterPro" id="IPR036910">
    <property type="entry name" value="HMG_box_dom_sf"/>
</dbReference>
<keyword evidence="3" id="KW-1185">Reference proteome</keyword>
<feature type="region of interest" description="Disordered" evidence="1">
    <location>
        <begin position="21"/>
        <end position="59"/>
    </location>
</feature>
<dbReference type="STRING" id="658196.A0A397SUC2"/>
<evidence type="ECO:0008006" key="4">
    <source>
        <dbReference type="Google" id="ProtNLM"/>
    </source>
</evidence>
<evidence type="ECO:0000256" key="1">
    <source>
        <dbReference type="SAM" id="MobiDB-lite"/>
    </source>
</evidence>
<dbReference type="AlphaFoldDB" id="A0A397SUC2"/>
<comment type="caution">
    <text evidence="2">The sequence shown here is derived from an EMBL/GenBank/DDBJ whole genome shotgun (WGS) entry which is preliminary data.</text>
</comment>
<proteinExistence type="predicted"/>
<dbReference type="SUPFAM" id="SSF47095">
    <property type="entry name" value="HMG-box"/>
    <property type="match status" value="1"/>
</dbReference>
<protein>
    <recommendedName>
        <fullName evidence="4">HMG box domain-containing protein</fullName>
    </recommendedName>
</protein>